<dbReference type="InterPro" id="IPR007014">
    <property type="entry name" value="FUN14"/>
</dbReference>
<comment type="subcellular location">
    <subcellularLocation>
        <location evidence="1">Membrane</location>
    </subcellularLocation>
</comment>
<evidence type="ECO:0000256" key="3">
    <source>
        <dbReference type="ARBA" id="ARBA00022692"/>
    </source>
</evidence>
<evidence type="ECO:0000313" key="7">
    <source>
        <dbReference type="Proteomes" id="UP000243515"/>
    </source>
</evidence>
<sequence>MMRQISLGGVLGLATGLGLRVFSRALALVLGVGLVVVEWAASKGYNLLPLQRYVKGVSLEQAMTENTLFKTSFGATMILAAFVQFEIP</sequence>
<keyword evidence="3" id="KW-0812">Transmembrane</keyword>
<keyword evidence="7" id="KW-1185">Reference proteome</keyword>
<evidence type="ECO:0000256" key="1">
    <source>
        <dbReference type="ARBA" id="ARBA00004370"/>
    </source>
</evidence>
<accession>A0A232M011</accession>
<evidence type="ECO:0000313" key="6">
    <source>
        <dbReference type="EMBL" id="OXV09628.1"/>
    </source>
</evidence>
<dbReference type="Pfam" id="PF04930">
    <property type="entry name" value="FUN14"/>
    <property type="match status" value="1"/>
</dbReference>
<evidence type="ECO:0000256" key="2">
    <source>
        <dbReference type="ARBA" id="ARBA00009160"/>
    </source>
</evidence>
<dbReference type="Proteomes" id="UP000243515">
    <property type="component" value="Unassembled WGS sequence"/>
</dbReference>
<dbReference type="AlphaFoldDB" id="A0A232M011"/>
<organism evidence="6 7">
    <name type="scientific">Elaphomyces granulatus</name>
    <dbReference type="NCBI Taxonomy" id="519963"/>
    <lineage>
        <taxon>Eukaryota</taxon>
        <taxon>Fungi</taxon>
        <taxon>Dikarya</taxon>
        <taxon>Ascomycota</taxon>
        <taxon>Pezizomycotina</taxon>
        <taxon>Eurotiomycetes</taxon>
        <taxon>Eurotiomycetidae</taxon>
        <taxon>Eurotiales</taxon>
        <taxon>Elaphomycetaceae</taxon>
        <taxon>Elaphomyces</taxon>
    </lineage>
</organism>
<evidence type="ECO:0000256" key="4">
    <source>
        <dbReference type="ARBA" id="ARBA00022989"/>
    </source>
</evidence>
<keyword evidence="4" id="KW-1133">Transmembrane helix</keyword>
<comment type="similarity">
    <text evidence="2">Belongs to the FUN14 family.</text>
</comment>
<comment type="caution">
    <text evidence="6">The sequence shown here is derived from an EMBL/GenBank/DDBJ whole genome shotgun (WGS) entry which is preliminary data.</text>
</comment>
<evidence type="ECO:0000256" key="5">
    <source>
        <dbReference type="ARBA" id="ARBA00023136"/>
    </source>
</evidence>
<proteinExistence type="inferred from homology"/>
<evidence type="ECO:0008006" key="8">
    <source>
        <dbReference type="Google" id="ProtNLM"/>
    </source>
</evidence>
<protein>
    <recommendedName>
        <fullName evidence="8">FUN14 domain-containing protein</fullName>
    </recommendedName>
</protein>
<dbReference type="OrthoDB" id="3990500at2759"/>
<name>A0A232M011_9EURO</name>
<gene>
    <name evidence="6" type="ORF">Egran_02607</name>
</gene>
<dbReference type="GO" id="GO:0016020">
    <property type="term" value="C:membrane"/>
    <property type="evidence" value="ECO:0007669"/>
    <property type="project" value="UniProtKB-SubCell"/>
</dbReference>
<reference evidence="6 7" key="1">
    <citation type="journal article" date="2015" name="Environ. Microbiol.">
        <title>Metagenome sequence of Elaphomyces granulatus from sporocarp tissue reveals Ascomycota ectomycorrhizal fingerprints of genome expansion and a Proteobacteria-rich microbiome.</title>
        <authorList>
            <person name="Quandt C.A."/>
            <person name="Kohler A."/>
            <person name="Hesse C.N."/>
            <person name="Sharpton T.J."/>
            <person name="Martin F."/>
            <person name="Spatafora J.W."/>
        </authorList>
    </citation>
    <scope>NUCLEOTIDE SEQUENCE [LARGE SCALE GENOMIC DNA]</scope>
    <source>
        <strain evidence="6 7">OSC145934</strain>
    </source>
</reference>
<keyword evidence="5" id="KW-0472">Membrane</keyword>
<dbReference type="EMBL" id="NPHW01003411">
    <property type="protein sequence ID" value="OXV09628.1"/>
    <property type="molecule type" value="Genomic_DNA"/>
</dbReference>